<dbReference type="CDD" id="cd04820">
    <property type="entry name" value="PA_M28_1_1"/>
    <property type="match status" value="1"/>
</dbReference>
<comment type="caution">
    <text evidence="2">The sequence shown here is derived from an EMBL/GenBank/DDBJ whole genome shotgun (WGS) entry which is preliminary data.</text>
</comment>
<dbReference type="Gene3D" id="3.40.630.10">
    <property type="entry name" value="Zn peptidases"/>
    <property type="match status" value="2"/>
</dbReference>
<keyword evidence="2" id="KW-0378">Hydrolase</keyword>
<reference evidence="2" key="2">
    <citation type="submission" date="2020-09" db="EMBL/GenBank/DDBJ databases">
        <authorList>
            <person name="Sun Q."/>
            <person name="Zhou Y."/>
        </authorList>
    </citation>
    <scope>NUCLEOTIDE SEQUENCE</scope>
    <source>
        <strain evidence="2">CGMCC 1.12921</strain>
    </source>
</reference>
<organism evidence="2 3">
    <name type="scientific">Aquisalinus flavus</name>
    <dbReference type="NCBI Taxonomy" id="1526572"/>
    <lineage>
        <taxon>Bacteria</taxon>
        <taxon>Pseudomonadati</taxon>
        <taxon>Pseudomonadota</taxon>
        <taxon>Alphaproteobacteria</taxon>
        <taxon>Parvularculales</taxon>
        <taxon>Parvularculaceae</taxon>
        <taxon>Aquisalinus</taxon>
    </lineage>
</organism>
<dbReference type="PANTHER" id="PTHR12147:SF26">
    <property type="entry name" value="PEPTIDASE M28 DOMAIN-CONTAINING PROTEIN"/>
    <property type="match status" value="1"/>
</dbReference>
<keyword evidence="2" id="KW-0645">Protease</keyword>
<dbReference type="InterPro" id="IPR007484">
    <property type="entry name" value="Peptidase_M28"/>
</dbReference>
<dbReference type="Proteomes" id="UP000613582">
    <property type="component" value="Unassembled WGS sequence"/>
</dbReference>
<accession>A0A8J2Y5P2</accession>
<dbReference type="Gene3D" id="3.50.30.30">
    <property type="match status" value="1"/>
</dbReference>
<evidence type="ECO:0000313" key="2">
    <source>
        <dbReference type="EMBL" id="GGD00207.1"/>
    </source>
</evidence>
<keyword evidence="2" id="KW-0031">Aminopeptidase</keyword>
<gene>
    <name evidence="2" type="ORF">GCM10011342_06480</name>
</gene>
<sequence>MAFSDFLSRAAAVSAAGLLLVACQTEEAVAPAASPSAQEPAASAEMLAAHIAWLSDDARQGREAGTPGYEAAAEYVATEMEELGLEPAGEDGSWYQQVPLLSVTRDLDAQAMSITRDGETIALDPMADFLIGASANRAAADVTAEAVFVGYGLVAPEFGIDDFEGVDVDGKIVVAFGAIPTGLPSEEAAHYSSSKQAIAEELGAVGYITLSTASYEARRPWDRTIAAAGSPAMTWVDKDGEGFTDTPGLFVTGRLSVQGAETLFEGAEMSFAEIVAAEESGENFAAFELPGTITMAGASTYETVMSPNVAGVIRGADPALADEYVVLTAHLDHTGMNKSDDPDEDVINNGALDNATGIAVMLEEARLFKQAEANGNPPRRSVIFLAVTAEEKGLLGSEYYAFNPTVPLDDIVANVNLDMPIITYDFIDVIAFGADHSSLGETVRRAASSMDVELIPDPIPEMSIFTRSDHYRFVQQGVPSVFLFLGFGNGGEEEFRNFMSTNYHRPGDDISQPLDYDAGAKFATLNYRIAREIADADERPTWNEDDFFGDKFGRD</sequence>
<evidence type="ECO:0000259" key="1">
    <source>
        <dbReference type="Pfam" id="PF04389"/>
    </source>
</evidence>
<dbReference type="SUPFAM" id="SSF52025">
    <property type="entry name" value="PA domain"/>
    <property type="match status" value="1"/>
</dbReference>
<name>A0A8J2Y5P2_9PROT</name>
<dbReference type="RefSeq" id="WP_188159847.1">
    <property type="nucleotide sequence ID" value="NZ_BMGH01000001.1"/>
</dbReference>
<dbReference type="GO" id="GO:0008235">
    <property type="term" value="F:metalloexopeptidase activity"/>
    <property type="evidence" value="ECO:0007669"/>
    <property type="project" value="InterPro"/>
</dbReference>
<dbReference type="PANTHER" id="PTHR12147">
    <property type="entry name" value="METALLOPEPTIDASE M28 FAMILY MEMBER"/>
    <property type="match status" value="1"/>
</dbReference>
<keyword evidence="3" id="KW-1185">Reference proteome</keyword>
<protein>
    <submittedName>
        <fullName evidence="2">Aminopeptidase</fullName>
    </submittedName>
</protein>
<evidence type="ECO:0000313" key="3">
    <source>
        <dbReference type="Proteomes" id="UP000613582"/>
    </source>
</evidence>
<dbReference type="GO" id="GO:0006508">
    <property type="term" value="P:proteolysis"/>
    <property type="evidence" value="ECO:0007669"/>
    <property type="project" value="InterPro"/>
</dbReference>
<dbReference type="EMBL" id="BMGH01000001">
    <property type="protein sequence ID" value="GGD00207.1"/>
    <property type="molecule type" value="Genomic_DNA"/>
</dbReference>
<dbReference type="InterPro" id="IPR046450">
    <property type="entry name" value="PA_dom_sf"/>
</dbReference>
<dbReference type="GO" id="GO:0004177">
    <property type="term" value="F:aminopeptidase activity"/>
    <property type="evidence" value="ECO:0007669"/>
    <property type="project" value="UniProtKB-KW"/>
</dbReference>
<proteinExistence type="predicted"/>
<dbReference type="InterPro" id="IPR045175">
    <property type="entry name" value="M28_fam"/>
</dbReference>
<feature type="domain" description="Peptidase M28" evidence="1">
    <location>
        <begin position="308"/>
        <end position="524"/>
    </location>
</feature>
<dbReference type="AlphaFoldDB" id="A0A8J2Y5P2"/>
<dbReference type="SUPFAM" id="SSF53187">
    <property type="entry name" value="Zn-dependent exopeptidases"/>
    <property type="match status" value="1"/>
</dbReference>
<reference evidence="2" key="1">
    <citation type="journal article" date="2014" name="Int. J. Syst. Evol. Microbiol.">
        <title>Complete genome sequence of Corynebacterium casei LMG S-19264T (=DSM 44701T), isolated from a smear-ripened cheese.</title>
        <authorList>
            <consortium name="US DOE Joint Genome Institute (JGI-PGF)"/>
            <person name="Walter F."/>
            <person name="Albersmeier A."/>
            <person name="Kalinowski J."/>
            <person name="Ruckert C."/>
        </authorList>
    </citation>
    <scope>NUCLEOTIDE SEQUENCE</scope>
    <source>
        <strain evidence="2">CGMCC 1.12921</strain>
    </source>
</reference>
<dbReference type="Pfam" id="PF04389">
    <property type="entry name" value="Peptidase_M28"/>
    <property type="match status" value="1"/>
</dbReference>